<dbReference type="Proteomes" id="UP000825935">
    <property type="component" value="Chromosome 14"/>
</dbReference>
<reference evidence="1" key="1">
    <citation type="submission" date="2021-08" db="EMBL/GenBank/DDBJ databases">
        <title>WGS assembly of Ceratopteris richardii.</title>
        <authorList>
            <person name="Marchant D.B."/>
            <person name="Chen G."/>
            <person name="Jenkins J."/>
            <person name="Shu S."/>
            <person name="Leebens-Mack J."/>
            <person name="Grimwood J."/>
            <person name="Schmutz J."/>
            <person name="Soltis P."/>
            <person name="Soltis D."/>
            <person name="Chen Z.-H."/>
        </authorList>
    </citation>
    <scope>NUCLEOTIDE SEQUENCE</scope>
    <source>
        <strain evidence="1">Whitten #5841</strain>
        <tissue evidence="1">Leaf</tissue>
    </source>
</reference>
<gene>
    <name evidence="1" type="ORF">KP509_14G025300</name>
</gene>
<protein>
    <submittedName>
        <fullName evidence="1">Uncharacterized protein</fullName>
    </submittedName>
</protein>
<dbReference type="EMBL" id="CM035419">
    <property type="protein sequence ID" value="KAH7415055.1"/>
    <property type="molecule type" value="Genomic_DNA"/>
</dbReference>
<sequence length="79" mass="8647">MEKENSENADLPCGTNFLSTDVFFKLAELGPTIPAPFVDIKMNGDLVEDSASDFHGKPASKSKTSNWKACFLIFGCERS</sequence>
<comment type="caution">
    <text evidence="1">The sequence shown here is derived from an EMBL/GenBank/DDBJ whole genome shotgun (WGS) entry which is preliminary data.</text>
</comment>
<keyword evidence="2" id="KW-1185">Reference proteome</keyword>
<accession>A0A8T2TA96</accession>
<evidence type="ECO:0000313" key="1">
    <source>
        <dbReference type="EMBL" id="KAH7415055.1"/>
    </source>
</evidence>
<dbReference type="AlphaFoldDB" id="A0A8T2TA96"/>
<proteinExistence type="predicted"/>
<evidence type="ECO:0000313" key="2">
    <source>
        <dbReference type="Proteomes" id="UP000825935"/>
    </source>
</evidence>
<organism evidence="1 2">
    <name type="scientific">Ceratopteris richardii</name>
    <name type="common">Triangle waterfern</name>
    <dbReference type="NCBI Taxonomy" id="49495"/>
    <lineage>
        <taxon>Eukaryota</taxon>
        <taxon>Viridiplantae</taxon>
        <taxon>Streptophyta</taxon>
        <taxon>Embryophyta</taxon>
        <taxon>Tracheophyta</taxon>
        <taxon>Polypodiopsida</taxon>
        <taxon>Polypodiidae</taxon>
        <taxon>Polypodiales</taxon>
        <taxon>Pteridineae</taxon>
        <taxon>Pteridaceae</taxon>
        <taxon>Parkerioideae</taxon>
        <taxon>Ceratopteris</taxon>
    </lineage>
</organism>
<name>A0A8T2TA96_CERRI</name>